<dbReference type="RefSeq" id="WP_006550289.1">
    <property type="nucleotide sequence ID" value="NZ_AHBW01000026.1"/>
</dbReference>
<feature type="transmembrane region" description="Helical" evidence="1">
    <location>
        <begin position="104"/>
        <end position="125"/>
    </location>
</feature>
<comment type="caution">
    <text evidence="2">The sequence shown here is derived from an EMBL/GenBank/DDBJ whole genome shotgun (WGS) entry which is preliminary data.</text>
</comment>
<sequence>MMRGLKIVSGAMGCSALTLSVLYLGPPSLVRRDGIGPQSTLVQVIDDIAPIFPLLFLIAGGLVLTSTLRTRGVVIAHGVAAGVWMFYGLLLLLGSIFLEPPAPVLTGTISIWAAVMHWGMSRAWADRGVR</sequence>
<evidence type="ECO:0000313" key="2">
    <source>
        <dbReference type="EMBL" id="EHK86375.1"/>
    </source>
</evidence>
<feature type="transmembrane region" description="Helical" evidence="1">
    <location>
        <begin position="48"/>
        <end position="68"/>
    </location>
</feature>
<proteinExistence type="predicted"/>
<keyword evidence="1" id="KW-0472">Membrane</keyword>
<evidence type="ECO:0008006" key="4">
    <source>
        <dbReference type="Google" id="ProtNLM"/>
    </source>
</evidence>
<dbReference type="Proteomes" id="UP000005064">
    <property type="component" value="Unassembled WGS sequence"/>
</dbReference>
<name>H0JL40_9NOCA</name>
<keyword evidence="1" id="KW-0812">Transmembrane</keyword>
<accession>H0JL40</accession>
<organism evidence="2 3">
    <name type="scientific">Rhodococcus pyridinivorans AK37</name>
    <dbReference type="NCBI Taxonomy" id="1114960"/>
    <lineage>
        <taxon>Bacteria</taxon>
        <taxon>Bacillati</taxon>
        <taxon>Actinomycetota</taxon>
        <taxon>Actinomycetes</taxon>
        <taxon>Mycobacteriales</taxon>
        <taxon>Nocardiaceae</taxon>
        <taxon>Rhodococcus</taxon>
    </lineage>
</organism>
<evidence type="ECO:0000313" key="3">
    <source>
        <dbReference type="Proteomes" id="UP000005064"/>
    </source>
</evidence>
<keyword evidence="1" id="KW-1133">Transmembrane helix</keyword>
<dbReference type="EMBL" id="AHBW01000026">
    <property type="protein sequence ID" value="EHK86375.1"/>
    <property type="molecule type" value="Genomic_DNA"/>
</dbReference>
<evidence type="ECO:0000256" key="1">
    <source>
        <dbReference type="SAM" id="Phobius"/>
    </source>
</evidence>
<gene>
    <name evidence="2" type="ORF">AK37_01467</name>
</gene>
<protein>
    <recommendedName>
        <fullName evidence="4">Integral membrane protein</fullName>
    </recommendedName>
</protein>
<dbReference type="AlphaFoldDB" id="H0JL40"/>
<feature type="transmembrane region" description="Helical" evidence="1">
    <location>
        <begin position="75"/>
        <end position="98"/>
    </location>
</feature>
<reference evidence="2 3" key="1">
    <citation type="submission" date="2011-12" db="EMBL/GenBank/DDBJ databases">
        <authorList>
            <person name="Kriszt B."/>
            <person name="Tancsics A."/>
            <person name="Cserhati M."/>
            <person name="Toth A."/>
            <person name="Nagy I."/>
            <person name="Horvath B."/>
            <person name="Tamura T."/>
            <person name="Kukolya J."/>
            <person name="Szoboszlay S."/>
        </authorList>
    </citation>
    <scope>NUCLEOTIDE SEQUENCE [LARGE SCALE GENOMIC DNA]</scope>
    <source>
        <strain evidence="2 3">AK37</strain>
    </source>
</reference>